<proteinExistence type="predicted"/>
<name>A0A8J2P117_9HEXA</name>
<evidence type="ECO:0000313" key="2">
    <source>
        <dbReference type="EMBL" id="CAG7720064.1"/>
    </source>
</evidence>
<dbReference type="OrthoDB" id="7492520at2759"/>
<feature type="compositionally biased region" description="Polar residues" evidence="1">
    <location>
        <begin position="1"/>
        <end position="11"/>
    </location>
</feature>
<feature type="compositionally biased region" description="Polar residues" evidence="1">
    <location>
        <begin position="211"/>
        <end position="234"/>
    </location>
</feature>
<feature type="compositionally biased region" description="Polar residues" evidence="1">
    <location>
        <begin position="246"/>
        <end position="257"/>
    </location>
</feature>
<feature type="compositionally biased region" description="Low complexity" evidence="1">
    <location>
        <begin position="296"/>
        <end position="309"/>
    </location>
</feature>
<feature type="compositionally biased region" description="Basic and acidic residues" evidence="1">
    <location>
        <begin position="100"/>
        <end position="111"/>
    </location>
</feature>
<feature type="region of interest" description="Disordered" evidence="1">
    <location>
        <begin position="202"/>
        <end position="346"/>
    </location>
</feature>
<feature type="region of interest" description="Disordered" evidence="1">
    <location>
        <begin position="82"/>
        <end position="116"/>
    </location>
</feature>
<feature type="compositionally biased region" description="Basic and acidic residues" evidence="1">
    <location>
        <begin position="258"/>
        <end position="273"/>
    </location>
</feature>
<gene>
    <name evidence="2" type="ORF">AFUS01_LOCUS9353</name>
</gene>
<comment type="caution">
    <text evidence="2">The sequence shown here is derived from an EMBL/GenBank/DDBJ whole genome shotgun (WGS) entry which is preliminary data.</text>
</comment>
<feature type="region of interest" description="Disordered" evidence="1">
    <location>
        <begin position="368"/>
        <end position="400"/>
    </location>
</feature>
<evidence type="ECO:0008006" key="4">
    <source>
        <dbReference type="Google" id="ProtNLM"/>
    </source>
</evidence>
<dbReference type="Proteomes" id="UP000708208">
    <property type="component" value="Unassembled WGS sequence"/>
</dbReference>
<keyword evidence="3" id="KW-1185">Reference proteome</keyword>
<feature type="compositionally biased region" description="Basic and acidic residues" evidence="1">
    <location>
        <begin position="12"/>
        <end position="23"/>
    </location>
</feature>
<dbReference type="AlphaFoldDB" id="A0A8J2P117"/>
<feature type="compositionally biased region" description="Polar residues" evidence="1">
    <location>
        <begin position="88"/>
        <end position="99"/>
    </location>
</feature>
<feature type="compositionally biased region" description="Basic residues" evidence="1">
    <location>
        <begin position="281"/>
        <end position="295"/>
    </location>
</feature>
<reference evidence="2" key="1">
    <citation type="submission" date="2021-06" db="EMBL/GenBank/DDBJ databases">
        <authorList>
            <person name="Hodson N. C."/>
            <person name="Mongue J. A."/>
            <person name="Jaron S. K."/>
        </authorList>
    </citation>
    <scope>NUCLEOTIDE SEQUENCE</scope>
</reference>
<accession>A0A8J2P117</accession>
<protein>
    <recommendedName>
        <fullName evidence="4">Serine/arginine repetitive matrix protein C-terminal domain-containing protein</fullName>
    </recommendedName>
</protein>
<feature type="region of interest" description="Disordered" evidence="1">
    <location>
        <begin position="486"/>
        <end position="717"/>
    </location>
</feature>
<organism evidence="2 3">
    <name type="scientific">Allacma fusca</name>
    <dbReference type="NCBI Taxonomy" id="39272"/>
    <lineage>
        <taxon>Eukaryota</taxon>
        <taxon>Metazoa</taxon>
        <taxon>Ecdysozoa</taxon>
        <taxon>Arthropoda</taxon>
        <taxon>Hexapoda</taxon>
        <taxon>Collembola</taxon>
        <taxon>Symphypleona</taxon>
        <taxon>Sminthuridae</taxon>
        <taxon>Allacma</taxon>
    </lineage>
</organism>
<evidence type="ECO:0000256" key="1">
    <source>
        <dbReference type="SAM" id="MobiDB-lite"/>
    </source>
</evidence>
<dbReference type="EMBL" id="CAJVCH010067025">
    <property type="protein sequence ID" value="CAG7720064.1"/>
    <property type="molecule type" value="Genomic_DNA"/>
</dbReference>
<sequence>MSSNLNINNQVDHVEEREEDHKQTISSNNNETNAVAAASSVPVTPNLEKGVTTENLSLEASLASSRKKSKIEIKLRKRSEGCSKVVETRNNQPSVNENTSGRDSRRPLSRESRKRSGACDSFEQSLKSFVFLPTFALPVATTCHNNLHGCSNKFKHCRGSHSNSNKNISTSCFNPRFLVTIAPPFSRCCCCRRRREIRRVKENQDVRKTSESTPSRRNYNSKHSNANFTSMTRLEQSHQMKHEKSSSFLYNNNQPTENAKEDKRGEIPEKELTMESSRVRSGSKRLKKSKRRHRSPSSSSGSTALSRASAVGEANNISRQSSKKHKKSAKAKKSKRNRHRASKEEDSRNRAIFFLINFTSGEVILGKKGNGRKAEKSSKKKKKKRRYRSGTPKRKKVKTTSADREVVPCCCHSCPSSNEEDDRDMETPPRHQDTSIQLFAPDGALVSLPDSCKLPTLNLEHLTNSATKVTPLGMFCLQVRENRVDKPEVAEENNKLPVKAKTTQDDCDEQEGQRCGNITVDAESSPKKSNGVKEGTSSQKKENGNTLVLNWSPSRSSLGSKSKSRSCTHSRSPSRSLSRSKSRSKHYDSSPEILSNRDSRSRSSSRSASVSMRSFSSWSNSSSNSRSSSRSRSRSGSYSSRSRSRSGSNTSKSRNNSRSNSRSKSRSHTRSRTKSRSGSRSITRSRSRSRSISIPRRRGSPSFLDRRRITSARKRPIPYKRKAGLKQNIWSLKHKECY</sequence>
<feature type="compositionally biased region" description="Basic and acidic residues" evidence="1">
    <location>
        <begin position="235"/>
        <end position="245"/>
    </location>
</feature>
<feature type="compositionally biased region" description="Low complexity" evidence="1">
    <location>
        <begin position="602"/>
        <end position="660"/>
    </location>
</feature>
<feature type="compositionally biased region" description="Basic residues" evidence="1">
    <location>
        <begin position="661"/>
        <end position="699"/>
    </location>
</feature>
<evidence type="ECO:0000313" key="3">
    <source>
        <dbReference type="Proteomes" id="UP000708208"/>
    </source>
</evidence>
<feature type="compositionally biased region" description="Basic residues" evidence="1">
    <location>
        <begin position="321"/>
        <end position="341"/>
    </location>
</feature>
<feature type="compositionally biased region" description="Low complexity" evidence="1">
    <location>
        <begin position="552"/>
        <end position="561"/>
    </location>
</feature>
<feature type="compositionally biased region" description="Basic and acidic residues" evidence="1">
    <location>
        <begin position="585"/>
        <end position="601"/>
    </location>
</feature>
<feature type="compositionally biased region" description="Basic residues" evidence="1">
    <location>
        <begin position="378"/>
        <end position="398"/>
    </location>
</feature>
<feature type="region of interest" description="Disordered" evidence="1">
    <location>
        <begin position="1"/>
        <end position="32"/>
    </location>
</feature>